<keyword evidence="10" id="KW-1185">Reference proteome</keyword>
<dbReference type="SUPFAM" id="SSF54171">
    <property type="entry name" value="DNA-binding domain"/>
    <property type="match status" value="1"/>
</dbReference>
<dbReference type="FunFam" id="3.30.730.10:FF:000001">
    <property type="entry name" value="Ethylene-responsive transcription factor 2"/>
    <property type="match status" value="1"/>
</dbReference>
<dbReference type="PANTHER" id="PTHR31190">
    <property type="entry name" value="DNA-BINDING DOMAIN"/>
    <property type="match status" value="1"/>
</dbReference>
<dbReference type="Pfam" id="PF00847">
    <property type="entry name" value="AP2"/>
    <property type="match status" value="1"/>
</dbReference>
<dbReference type="InterPro" id="IPR016177">
    <property type="entry name" value="DNA-bd_dom_sf"/>
</dbReference>
<evidence type="ECO:0000256" key="1">
    <source>
        <dbReference type="ARBA" id="ARBA00004123"/>
    </source>
</evidence>
<keyword evidence="2" id="KW-0805">Transcription regulation</keyword>
<dbReference type="GO" id="GO:0003677">
    <property type="term" value="F:DNA binding"/>
    <property type="evidence" value="ECO:0007669"/>
    <property type="project" value="UniProtKB-KW"/>
</dbReference>
<evidence type="ECO:0000259" key="8">
    <source>
        <dbReference type="PROSITE" id="PS51032"/>
    </source>
</evidence>
<feature type="compositionally biased region" description="Low complexity" evidence="7">
    <location>
        <begin position="221"/>
        <end position="231"/>
    </location>
</feature>
<dbReference type="GO" id="GO:0009873">
    <property type="term" value="P:ethylene-activated signaling pathway"/>
    <property type="evidence" value="ECO:0007669"/>
    <property type="project" value="InterPro"/>
</dbReference>
<dbReference type="PRINTS" id="PR00367">
    <property type="entry name" value="ETHRSPELEMNT"/>
</dbReference>
<name>A0AAN7PZ90_9MYRT</name>
<reference evidence="9 10" key="1">
    <citation type="journal article" date="2023" name="Hortic Res">
        <title>Pangenome of water caltrop reveals structural variations and asymmetric subgenome divergence after allopolyploidization.</title>
        <authorList>
            <person name="Zhang X."/>
            <person name="Chen Y."/>
            <person name="Wang L."/>
            <person name="Yuan Y."/>
            <person name="Fang M."/>
            <person name="Shi L."/>
            <person name="Lu R."/>
            <person name="Comes H.P."/>
            <person name="Ma Y."/>
            <person name="Chen Y."/>
            <person name="Huang G."/>
            <person name="Zhou Y."/>
            <person name="Zheng Z."/>
            <person name="Qiu Y."/>
        </authorList>
    </citation>
    <scope>NUCLEOTIDE SEQUENCE [LARGE SCALE GENOMIC DNA]</scope>
    <source>
        <tissue evidence="9">Roots</tissue>
    </source>
</reference>
<comment type="caution">
    <text evidence="9">The sequence shown here is derived from an EMBL/GenBank/DDBJ whole genome shotgun (WGS) entry which is preliminary data.</text>
</comment>
<gene>
    <name evidence="9" type="ORF">SAY87_002294</name>
</gene>
<dbReference type="InterPro" id="IPR036955">
    <property type="entry name" value="AP2/ERF_dom_sf"/>
</dbReference>
<evidence type="ECO:0000313" key="9">
    <source>
        <dbReference type="EMBL" id="KAK4754190.1"/>
    </source>
</evidence>
<evidence type="ECO:0000256" key="7">
    <source>
        <dbReference type="SAM" id="MobiDB-lite"/>
    </source>
</evidence>
<organism evidence="9 10">
    <name type="scientific">Trapa incisa</name>
    <dbReference type="NCBI Taxonomy" id="236973"/>
    <lineage>
        <taxon>Eukaryota</taxon>
        <taxon>Viridiplantae</taxon>
        <taxon>Streptophyta</taxon>
        <taxon>Embryophyta</taxon>
        <taxon>Tracheophyta</taxon>
        <taxon>Spermatophyta</taxon>
        <taxon>Magnoliopsida</taxon>
        <taxon>eudicotyledons</taxon>
        <taxon>Gunneridae</taxon>
        <taxon>Pentapetalae</taxon>
        <taxon>rosids</taxon>
        <taxon>malvids</taxon>
        <taxon>Myrtales</taxon>
        <taxon>Lythraceae</taxon>
        <taxon>Trapa</taxon>
    </lineage>
</organism>
<dbReference type="PANTHER" id="PTHR31190:SF445">
    <property type="entry name" value="ETHYLENE-RESPONSIVE TRANSCRIPTION FACTOR RAP2-6"/>
    <property type="match status" value="1"/>
</dbReference>
<proteinExistence type="inferred from homology"/>
<evidence type="ECO:0000256" key="3">
    <source>
        <dbReference type="ARBA" id="ARBA00023125"/>
    </source>
</evidence>
<keyword evidence="5" id="KW-0539">Nucleus</keyword>
<dbReference type="GO" id="GO:0003700">
    <property type="term" value="F:DNA-binding transcription factor activity"/>
    <property type="evidence" value="ECO:0007669"/>
    <property type="project" value="InterPro"/>
</dbReference>
<dbReference type="GO" id="GO:0005634">
    <property type="term" value="C:nucleus"/>
    <property type="evidence" value="ECO:0007669"/>
    <property type="project" value="UniProtKB-SubCell"/>
</dbReference>
<feature type="domain" description="AP2/ERF" evidence="8">
    <location>
        <begin position="155"/>
        <end position="212"/>
    </location>
</feature>
<dbReference type="InterPro" id="IPR001471">
    <property type="entry name" value="AP2/ERF_dom"/>
</dbReference>
<evidence type="ECO:0000256" key="5">
    <source>
        <dbReference type="ARBA" id="ARBA00023242"/>
    </source>
</evidence>
<protein>
    <recommendedName>
        <fullName evidence="8">AP2/ERF domain-containing protein</fullName>
    </recommendedName>
</protein>
<feature type="region of interest" description="Disordered" evidence="7">
    <location>
        <begin position="67"/>
        <end position="105"/>
    </location>
</feature>
<dbReference type="CDD" id="cd00018">
    <property type="entry name" value="AP2"/>
    <property type="match status" value="1"/>
</dbReference>
<dbReference type="SMART" id="SM00380">
    <property type="entry name" value="AP2"/>
    <property type="match status" value="1"/>
</dbReference>
<keyword evidence="4" id="KW-0804">Transcription</keyword>
<accession>A0AAN7PZ90</accession>
<evidence type="ECO:0000256" key="4">
    <source>
        <dbReference type="ARBA" id="ARBA00023163"/>
    </source>
</evidence>
<comment type="subcellular location">
    <subcellularLocation>
        <location evidence="1">Nucleus</location>
    </subcellularLocation>
</comment>
<keyword evidence="3" id="KW-0238">DNA-binding</keyword>
<sequence length="288" mass="31972">MCLLKVANSRGSEDGRDGSLGRQWFFWDPQQPGRQEGDQIMRYQRLLQHREQEMSVIVSALSRVVSGESAPGSIEGSRFSGSGRDFSHELDYSPGGRTSPYSSNTTSAAMEGTHMIPSYITTINHDADQSPPQTYEYFNSEATCTTGSSPALTRKYRGVRQRPWGKWAAEIRDPFKATRVWLGTFDTAEAAARAYDEAALRFRGKKAKLNFPENVRLVNSSTTSPIPTNNSAAQASHFQAPSDHHQISRSYNASLPHQPQQQHVPMNLCDQAFAPGDGEEFPWSDHSG</sequence>
<dbReference type="Gene3D" id="3.30.730.10">
    <property type="entry name" value="AP2/ERF domain"/>
    <property type="match status" value="1"/>
</dbReference>
<dbReference type="PROSITE" id="PS51032">
    <property type="entry name" value="AP2_ERF"/>
    <property type="match status" value="1"/>
</dbReference>
<dbReference type="InterPro" id="IPR044808">
    <property type="entry name" value="ERF_plant"/>
</dbReference>
<evidence type="ECO:0000313" key="10">
    <source>
        <dbReference type="Proteomes" id="UP001345219"/>
    </source>
</evidence>
<dbReference type="Proteomes" id="UP001345219">
    <property type="component" value="Chromosome 2"/>
</dbReference>
<evidence type="ECO:0000256" key="6">
    <source>
        <dbReference type="ARBA" id="ARBA00024343"/>
    </source>
</evidence>
<comment type="similarity">
    <text evidence="6">Belongs to the AP2/ERF transcription factor family. ERF subfamily.</text>
</comment>
<feature type="region of interest" description="Disordered" evidence="7">
    <location>
        <begin position="221"/>
        <end position="246"/>
    </location>
</feature>
<dbReference type="AlphaFoldDB" id="A0AAN7PZ90"/>
<dbReference type="EMBL" id="JAXIOK010000015">
    <property type="protein sequence ID" value="KAK4754190.1"/>
    <property type="molecule type" value="Genomic_DNA"/>
</dbReference>
<evidence type="ECO:0000256" key="2">
    <source>
        <dbReference type="ARBA" id="ARBA00023015"/>
    </source>
</evidence>